<evidence type="ECO:0000313" key="1">
    <source>
        <dbReference type="EMBL" id="KAF1936975.1"/>
    </source>
</evidence>
<accession>A0A6A5S8N7</accession>
<dbReference type="Proteomes" id="UP000800038">
    <property type="component" value="Unassembled WGS sequence"/>
</dbReference>
<organism evidence="1 2">
    <name type="scientific">Clathrospora elynae</name>
    <dbReference type="NCBI Taxonomy" id="706981"/>
    <lineage>
        <taxon>Eukaryota</taxon>
        <taxon>Fungi</taxon>
        <taxon>Dikarya</taxon>
        <taxon>Ascomycota</taxon>
        <taxon>Pezizomycotina</taxon>
        <taxon>Dothideomycetes</taxon>
        <taxon>Pleosporomycetidae</taxon>
        <taxon>Pleosporales</taxon>
        <taxon>Diademaceae</taxon>
        <taxon>Clathrospora</taxon>
    </lineage>
</organism>
<dbReference type="EMBL" id="ML976160">
    <property type="protein sequence ID" value="KAF1936975.1"/>
    <property type="molecule type" value="Genomic_DNA"/>
</dbReference>
<reference evidence="1" key="1">
    <citation type="journal article" date="2020" name="Stud. Mycol.">
        <title>101 Dothideomycetes genomes: a test case for predicting lifestyles and emergence of pathogens.</title>
        <authorList>
            <person name="Haridas S."/>
            <person name="Albert R."/>
            <person name="Binder M."/>
            <person name="Bloem J."/>
            <person name="Labutti K."/>
            <person name="Salamov A."/>
            <person name="Andreopoulos B."/>
            <person name="Baker S."/>
            <person name="Barry K."/>
            <person name="Bills G."/>
            <person name="Bluhm B."/>
            <person name="Cannon C."/>
            <person name="Castanera R."/>
            <person name="Culley D."/>
            <person name="Daum C."/>
            <person name="Ezra D."/>
            <person name="Gonzalez J."/>
            <person name="Henrissat B."/>
            <person name="Kuo A."/>
            <person name="Liang C."/>
            <person name="Lipzen A."/>
            <person name="Lutzoni F."/>
            <person name="Magnuson J."/>
            <person name="Mondo S."/>
            <person name="Nolan M."/>
            <person name="Ohm R."/>
            <person name="Pangilinan J."/>
            <person name="Park H.-J."/>
            <person name="Ramirez L."/>
            <person name="Alfaro M."/>
            <person name="Sun H."/>
            <person name="Tritt A."/>
            <person name="Yoshinaga Y."/>
            <person name="Zwiers L.-H."/>
            <person name="Turgeon B."/>
            <person name="Goodwin S."/>
            <person name="Spatafora J."/>
            <person name="Crous P."/>
            <person name="Grigoriev I."/>
        </authorList>
    </citation>
    <scope>NUCLEOTIDE SEQUENCE</scope>
    <source>
        <strain evidence="1">CBS 161.51</strain>
    </source>
</reference>
<proteinExistence type="predicted"/>
<sequence length="174" mass="20070">MPAHVMSLLLHHVPPPLQSLVPSTAHVMSLLLHHNIFGLARLSRWLGLAQTTPVSLRQLQEQFDLLVGLLWWFWNVQDCHHFSQSLSIWVDRLCPIIRHEDDVSRPEDSSQCWHPYSVYVCRVIANQLSDQRARFELLSTLQLVVQHVGSGSYNIEMSCRRLLSTYNLVRSLPS</sequence>
<protein>
    <submittedName>
        <fullName evidence="1">Uncharacterized protein</fullName>
    </submittedName>
</protein>
<dbReference type="AlphaFoldDB" id="A0A6A5S8N7"/>
<gene>
    <name evidence="1" type="ORF">EJ02DRAFT_478376</name>
</gene>
<name>A0A6A5S8N7_9PLEO</name>
<evidence type="ECO:0000313" key="2">
    <source>
        <dbReference type="Proteomes" id="UP000800038"/>
    </source>
</evidence>
<keyword evidence="2" id="KW-1185">Reference proteome</keyword>